<name>A0A5C5YL95_9BACT</name>
<keyword evidence="6" id="KW-1185">Reference proteome</keyword>
<dbReference type="Gene3D" id="1.10.10.10">
    <property type="entry name" value="Winged helix-like DNA-binding domain superfamily/Winged helix DNA-binding domain"/>
    <property type="match status" value="1"/>
</dbReference>
<evidence type="ECO:0000313" key="5">
    <source>
        <dbReference type="EMBL" id="TWT75636.1"/>
    </source>
</evidence>
<evidence type="ECO:0000313" key="6">
    <source>
        <dbReference type="Proteomes" id="UP000318478"/>
    </source>
</evidence>
<comment type="caution">
    <text evidence="5">The sequence shown here is derived from an EMBL/GenBank/DDBJ whole genome shotgun (WGS) entry which is preliminary data.</text>
</comment>
<dbReference type="GO" id="GO:0000976">
    <property type="term" value="F:transcription cis-regulatory region binding"/>
    <property type="evidence" value="ECO:0007669"/>
    <property type="project" value="TreeGrafter"/>
</dbReference>
<dbReference type="SUPFAM" id="SSF46785">
    <property type="entry name" value="Winged helix' DNA-binding domain"/>
    <property type="match status" value="1"/>
</dbReference>
<dbReference type="PANTHER" id="PTHR30146:SF109">
    <property type="entry name" value="HTH-TYPE TRANSCRIPTIONAL REGULATOR GALS"/>
    <property type="match status" value="1"/>
</dbReference>
<dbReference type="SMART" id="SM00345">
    <property type="entry name" value="HTH_GNTR"/>
    <property type="match status" value="1"/>
</dbReference>
<dbReference type="AlphaFoldDB" id="A0A5C5YL95"/>
<protein>
    <submittedName>
        <fullName evidence="5">Arabinose metabolism transcriptional repressor</fullName>
    </submittedName>
</protein>
<evidence type="ECO:0000256" key="2">
    <source>
        <dbReference type="ARBA" id="ARBA00023125"/>
    </source>
</evidence>
<sequence length="431" mass="46482">MSDTIINRTENPDRVRGIAASGRRRVVLERRNNRSRDDRLRGGEEGQKVVDKRKPLHRVVFDEIADAISRGDYAPGDRLPTEAGLSKQFAASRTTVARALRDLGHSGMVVRKQGSGTFVAGGDDGATTIRASSIAYCPLFVGSLSELPYVEGEIHHHLADLAAADNVQLVLQCLTSRLPDRREAMLRTAEELASRPVRGVLYYAAEMPVDEAAVNQEVVDLLRAAGKAVVLVDRDIVAYPDRSDLIRVGFDNRRAAAIATRHLIERGCRRIAFVGIPERSTAVHERLLGYREGLGSNGLSIDEDLAFFPDQVDAGFCRGLINSHKVDGVLCKSDRMAASVARGLSEAGVLVGDSVLLAGFDDDPVAALLPVPLTTTRLPADQLAAAAYDALLKLLAGGDAFPKQVLIDTQLVVRESTAGSSDGFNRTGRSQ</sequence>
<dbReference type="GO" id="GO:0003700">
    <property type="term" value="F:DNA-binding transcription factor activity"/>
    <property type="evidence" value="ECO:0007669"/>
    <property type="project" value="InterPro"/>
</dbReference>
<dbReference type="PROSITE" id="PS50949">
    <property type="entry name" value="HTH_GNTR"/>
    <property type="match status" value="1"/>
</dbReference>
<keyword evidence="1" id="KW-0805">Transcription regulation</keyword>
<accession>A0A5C5YL95</accession>
<dbReference type="InterPro" id="IPR046335">
    <property type="entry name" value="LacI/GalR-like_sensor"/>
</dbReference>
<dbReference type="Pfam" id="PF00392">
    <property type="entry name" value="GntR"/>
    <property type="match status" value="1"/>
</dbReference>
<proteinExistence type="predicted"/>
<keyword evidence="3" id="KW-0804">Transcription</keyword>
<dbReference type="PANTHER" id="PTHR30146">
    <property type="entry name" value="LACI-RELATED TRANSCRIPTIONAL REPRESSOR"/>
    <property type="match status" value="1"/>
</dbReference>
<keyword evidence="2" id="KW-0238">DNA-binding</keyword>
<feature type="domain" description="HTH gntR-type" evidence="4">
    <location>
        <begin position="54"/>
        <end position="122"/>
    </location>
</feature>
<dbReference type="SUPFAM" id="SSF53822">
    <property type="entry name" value="Periplasmic binding protein-like I"/>
    <property type="match status" value="1"/>
</dbReference>
<dbReference type="Proteomes" id="UP000318478">
    <property type="component" value="Unassembled WGS sequence"/>
</dbReference>
<dbReference type="CDD" id="cd06267">
    <property type="entry name" value="PBP1_LacI_sugar_binding-like"/>
    <property type="match status" value="1"/>
</dbReference>
<dbReference type="Pfam" id="PF13377">
    <property type="entry name" value="Peripla_BP_3"/>
    <property type="match status" value="1"/>
</dbReference>
<evidence type="ECO:0000259" key="4">
    <source>
        <dbReference type="PROSITE" id="PS50949"/>
    </source>
</evidence>
<dbReference type="CDD" id="cd07377">
    <property type="entry name" value="WHTH_GntR"/>
    <property type="match status" value="1"/>
</dbReference>
<dbReference type="Gene3D" id="3.40.50.2300">
    <property type="match status" value="2"/>
</dbReference>
<evidence type="ECO:0000256" key="1">
    <source>
        <dbReference type="ARBA" id="ARBA00023015"/>
    </source>
</evidence>
<dbReference type="EMBL" id="SJPO01000007">
    <property type="protein sequence ID" value="TWT75636.1"/>
    <property type="molecule type" value="Genomic_DNA"/>
</dbReference>
<dbReference type="InterPro" id="IPR036390">
    <property type="entry name" value="WH_DNA-bd_sf"/>
</dbReference>
<dbReference type="InterPro" id="IPR028082">
    <property type="entry name" value="Peripla_BP_I"/>
</dbReference>
<evidence type="ECO:0000256" key="3">
    <source>
        <dbReference type="ARBA" id="ARBA00023163"/>
    </source>
</evidence>
<dbReference type="InterPro" id="IPR036388">
    <property type="entry name" value="WH-like_DNA-bd_sf"/>
</dbReference>
<dbReference type="InterPro" id="IPR000524">
    <property type="entry name" value="Tscrpt_reg_HTH_GntR"/>
</dbReference>
<organism evidence="5 6">
    <name type="scientific">Posidoniimonas polymericola</name>
    <dbReference type="NCBI Taxonomy" id="2528002"/>
    <lineage>
        <taxon>Bacteria</taxon>
        <taxon>Pseudomonadati</taxon>
        <taxon>Planctomycetota</taxon>
        <taxon>Planctomycetia</taxon>
        <taxon>Pirellulales</taxon>
        <taxon>Lacipirellulaceae</taxon>
        <taxon>Posidoniimonas</taxon>
    </lineage>
</organism>
<gene>
    <name evidence="5" type="primary">araR</name>
    <name evidence="5" type="ORF">Pla123a_31460</name>
</gene>
<reference evidence="5 6" key="1">
    <citation type="submission" date="2019-02" db="EMBL/GenBank/DDBJ databases">
        <title>Deep-cultivation of Planctomycetes and their phenomic and genomic characterization uncovers novel biology.</title>
        <authorList>
            <person name="Wiegand S."/>
            <person name="Jogler M."/>
            <person name="Boedeker C."/>
            <person name="Pinto D."/>
            <person name="Vollmers J."/>
            <person name="Rivas-Marin E."/>
            <person name="Kohn T."/>
            <person name="Peeters S.H."/>
            <person name="Heuer A."/>
            <person name="Rast P."/>
            <person name="Oberbeckmann S."/>
            <person name="Bunk B."/>
            <person name="Jeske O."/>
            <person name="Meyerdierks A."/>
            <person name="Storesund J.E."/>
            <person name="Kallscheuer N."/>
            <person name="Luecker S."/>
            <person name="Lage O.M."/>
            <person name="Pohl T."/>
            <person name="Merkel B.J."/>
            <person name="Hornburger P."/>
            <person name="Mueller R.-W."/>
            <person name="Bruemmer F."/>
            <person name="Labrenz M."/>
            <person name="Spormann A.M."/>
            <person name="Op Den Camp H."/>
            <person name="Overmann J."/>
            <person name="Amann R."/>
            <person name="Jetten M.S.M."/>
            <person name="Mascher T."/>
            <person name="Medema M.H."/>
            <person name="Devos D.P."/>
            <person name="Kaster A.-K."/>
            <person name="Ovreas L."/>
            <person name="Rohde M."/>
            <person name="Galperin M.Y."/>
            <person name="Jogler C."/>
        </authorList>
    </citation>
    <scope>NUCLEOTIDE SEQUENCE [LARGE SCALE GENOMIC DNA]</scope>
    <source>
        <strain evidence="5 6">Pla123a</strain>
    </source>
</reference>
<dbReference type="PRINTS" id="PR00035">
    <property type="entry name" value="HTHGNTR"/>
</dbReference>